<keyword evidence="3" id="KW-1185">Reference proteome</keyword>
<reference evidence="2" key="1">
    <citation type="submission" date="2023-04" db="EMBL/GenBank/DDBJ databases">
        <authorList>
            <person name="Vijverberg K."/>
            <person name="Xiong W."/>
            <person name="Schranz E."/>
        </authorList>
    </citation>
    <scope>NUCLEOTIDE SEQUENCE</scope>
</reference>
<proteinExistence type="predicted"/>
<gene>
    <name evidence="2" type="ORF">LSALG_LOCUS26692</name>
</gene>
<dbReference type="Proteomes" id="UP001177003">
    <property type="component" value="Chromosome 5"/>
</dbReference>
<evidence type="ECO:0000256" key="1">
    <source>
        <dbReference type="SAM" id="MobiDB-lite"/>
    </source>
</evidence>
<dbReference type="EMBL" id="OX465081">
    <property type="protein sequence ID" value="CAI9287327.1"/>
    <property type="molecule type" value="Genomic_DNA"/>
</dbReference>
<dbReference type="AlphaFoldDB" id="A0AA35Z8B4"/>
<sequence length="125" mass="14316">MASPPRIESTYGLSPLDGVEFSSPGSSIMSPPPPEKVGIYQKTLNVGLRLPTTDFQEEVLQKDGCSIQMQTPNAVNKFIAFEMIYRANGYLPDFFMFKYFFRFCCTDDKYTFYVWREDHTLVPDG</sequence>
<organism evidence="2 3">
    <name type="scientific">Lactuca saligna</name>
    <name type="common">Willowleaf lettuce</name>
    <dbReference type="NCBI Taxonomy" id="75948"/>
    <lineage>
        <taxon>Eukaryota</taxon>
        <taxon>Viridiplantae</taxon>
        <taxon>Streptophyta</taxon>
        <taxon>Embryophyta</taxon>
        <taxon>Tracheophyta</taxon>
        <taxon>Spermatophyta</taxon>
        <taxon>Magnoliopsida</taxon>
        <taxon>eudicotyledons</taxon>
        <taxon>Gunneridae</taxon>
        <taxon>Pentapetalae</taxon>
        <taxon>asterids</taxon>
        <taxon>campanulids</taxon>
        <taxon>Asterales</taxon>
        <taxon>Asteraceae</taxon>
        <taxon>Cichorioideae</taxon>
        <taxon>Cichorieae</taxon>
        <taxon>Lactucinae</taxon>
        <taxon>Lactuca</taxon>
    </lineage>
</organism>
<protein>
    <submittedName>
        <fullName evidence="2">Uncharacterized protein</fullName>
    </submittedName>
</protein>
<evidence type="ECO:0000313" key="2">
    <source>
        <dbReference type="EMBL" id="CAI9287327.1"/>
    </source>
</evidence>
<name>A0AA35Z8B4_LACSI</name>
<accession>A0AA35Z8B4</accession>
<evidence type="ECO:0000313" key="3">
    <source>
        <dbReference type="Proteomes" id="UP001177003"/>
    </source>
</evidence>
<feature type="region of interest" description="Disordered" evidence="1">
    <location>
        <begin position="1"/>
        <end position="34"/>
    </location>
</feature>